<comment type="function">
    <text evidence="1">May bind long-chain fatty acids, such as palmitate, and may play a role in lipid transport or fatty acid metabolism.</text>
</comment>
<gene>
    <name evidence="3" type="ORF">FOB69_07635</name>
</gene>
<dbReference type="Gene3D" id="3.30.1180.10">
    <property type="match status" value="1"/>
</dbReference>
<evidence type="ECO:0000313" key="4">
    <source>
        <dbReference type="Proteomes" id="UP000509636"/>
    </source>
</evidence>
<accession>A0A6N0I3B2</accession>
<dbReference type="SUPFAM" id="SSF82549">
    <property type="entry name" value="DAK1/DegV-like"/>
    <property type="match status" value="1"/>
</dbReference>
<dbReference type="InterPro" id="IPR050270">
    <property type="entry name" value="DegV_domain_contain"/>
</dbReference>
<dbReference type="NCBIfam" id="NF038249">
    <property type="entry name" value="fatty_FakB1"/>
    <property type="match status" value="1"/>
</dbReference>
<keyword evidence="2" id="KW-0446">Lipid-binding</keyword>
<dbReference type="PANTHER" id="PTHR33434:SF2">
    <property type="entry name" value="FATTY ACID-BINDING PROTEIN TM_1468"/>
    <property type="match status" value="1"/>
</dbReference>
<dbReference type="Gene3D" id="3.40.50.10170">
    <property type="match status" value="1"/>
</dbReference>
<dbReference type="Proteomes" id="UP000509636">
    <property type="component" value="Chromosome"/>
</dbReference>
<dbReference type="NCBIfam" id="TIGR00762">
    <property type="entry name" value="DegV"/>
    <property type="match status" value="1"/>
</dbReference>
<dbReference type="PANTHER" id="PTHR33434">
    <property type="entry name" value="DEGV DOMAIN-CONTAINING PROTEIN DR_1986-RELATED"/>
    <property type="match status" value="1"/>
</dbReference>
<evidence type="ECO:0000313" key="3">
    <source>
        <dbReference type="EMBL" id="QKQ29110.1"/>
    </source>
</evidence>
<name>A0A6N0I3B2_STAHO</name>
<dbReference type="InterPro" id="IPR043168">
    <property type="entry name" value="DegV_C"/>
</dbReference>
<sequence length="288" mass="32070">MKIAVMTDSTANLPKHIIEKYQIPVAPLSVTFDDGETFTEHPDLSKESFYKKMAASKTIPTTSQPAIGEWIKNYEELRDKGYTDVIVFNLSSGISGSYQSATQAGEMVDGIQVHTFDTRLASMVEGSYVIYTLKLIEDGATPNEIIEELTSIRKDTGAYLFVDDLKNLQKSGRITGAQAWIGTLLQMKPVLKFEEDGKIHPLEKVRTRKRAYNSIEQHALDIAKNINDVTVFVINGDKTKEGKDFCAKLKEKYSNINIQYCEYGPVIASHLGSGGIGVGYFPRKIVIE</sequence>
<evidence type="ECO:0000256" key="1">
    <source>
        <dbReference type="ARBA" id="ARBA00003238"/>
    </source>
</evidence>
<protein>
    <submittedName>
        <fullName evidence="3">DegV family protein</fullName>
    </submittedName>
</protein>
<dbReference type="Pfam" id="PF02645">
    <property type="entry name" value="DegV"/>
    <property type="match status" value="1"/>
</dbReference>
<organism evidence="3 4">
    <name type="scientific">Staphylococcus hominis</name>
    <dbReference type="NCBI Taxonomy" id="1290"/>
    <lineage>
        <taxon>Bacteria</taxon>
        <taxon>Bacillati</taxon>
        <taxon>Bacillota</taxon>
        <taxon>Bacilli</taxon>
        <taxon>Bacillales</taxon>
        <taxon>Staphylococcaceae</taxon>
        <taxon>Staphylococcus</taxon>
    </lineage>
</organism>
<evidence type="ECO:0000256" key="2">
    <source>
        <dbReference type="ARBA" id="ARBA00023121"/>
    </source>
</evidence>
<dbReference type="AlphaFoldDB" id="A0A6N0I3B2"/>
<proteinExistence type="predicted"/>
<dbReference type="RefSeq" id="WP_002448078.1">
    <property type="nucleotide sequence ID" value="NZ_CANLYX010000001.1"/>
</dbReference>
<dbReference type="EMBL" id="CP054550">
    <property type="protein sequence ID" value="QKQ29110.1"/>
    <property type="molecule type" value="Genomic_DNA"/>
</dbReference>
<dbReference type="PROSITE" id="PS51482">
    <property type="entry name" value="DEGV"/>
    <property type="match status" value="1"/>
</dbReference>
<dbReference type="GO" id="GO:0008289">
    <property type="term" value="F:lipid binding"/>
    <property type="evidence" value="ECO:0007669"/>
    <property type="project" value="UniProtKB-KW"/>
</dbReference>
<reference evidence="3 4" key="1">
    <citation type="submission" date="2019-09" db="EMBL/GenBank/DDBJ databases">
        <title>FDA dAtabase for Regulatory Grade micrObial Sequences (FDA-ARGOS): Supporting development and validation of Infectious Disease Dx tests.</title>
        <authorList>
            <person name="Sciortino C."/>
            <person name="Tallon L."/>
            <person name="Sadzewicz L."/>
            <person name="Vavikolanu K."/>
            <person name="Mehta A."/>
            <person name="Aluvathingal J."/>
            <person name="Nadendla S."/>
            <person name="Nandy P."/>
            <person name="Geyer C."/>
            <person name="Yan Y."/>
            <person name="Sichtig H."/>
        </authorList>
    </citation>
    <scope>NUCLEOTIDE SEQUENCE [LARGE SCALE GENOMIC DNA]</scope>
    <source>
        <strain evidence="3 4">FDAARGOS_661</strain>
    </source>
</reference>
<dbReference type="InterPro" id="IPR003797">
    <property type="entry name" value="DegV"/>
</dbReference>